<keyword evidence="1" id="KW-0677">Repeat</keyword>
<evidence type="ECO:0008006" key="8">
    <source>
        <dbReference type="Google" id="ProtNLM"/>
    </source>
</evidence>
<dbReference type="InterPro" id="IPR044974">
    <property type="entry name" value="Disease_R_plants"/>
</dbReference>
<dbReference type="SUPFAM" id="SSF52540">
    <property type="entry name" value="P-loop containing nucleoside triphosphate hydrolases"/>
    <property type="match status" value="2"/>
</dbReference>
<dbReference type="Gene3D" id="3.40.50.300">
    <property type="entry name" value="P-loop containing nucleotide triphosphate hydrolases"/>
    <property type="match status" value="2"/>
</dbReference>
<feature type="region of interest" description="Disordered" evidence="2">
    <location>
        <begin position="819"/>
        <end position="842"/>
    </location>
</feature>
<dbReference type="Pfam" id="PF23598">
    <property type="entry name" value="LRR_14"/>
    <property type="match status" value="2"/>
</dbReference>
<accession>A0A5J9T0Q4</accession>
<feature type="compositionally biased region" description="Basic and acidic residues" evidence="2">
    <location>
        <begin position="829"/>
        <end position="842"/>
    </location>
</feature>
<protein>
    <recommendedName>
        <fullName evidence="8">NB-ARC domain-containing protein</fullName>
    </recommendedName>
</protein>
<name>A0A5J9T0Q4_9POAL</name>
<evidence type="ECO:0000256" key="2">
    <source>
        <dbReference type="SAM" id="MobiDB-lite"/>
    </source>
</evidence>
<sequence length="914" mass="102647">MRPAEAPFVAKQAWQGEMLGQVFAGTSKQKHDKSKGDLVDLISKEGEDLRVIAVWGTSGDLGMASIVNAAYENPSIKKKFSCRAWARVMHPFNPSDFVHSLVKQFRSAEGVDILLETEKTGQELAEEFSRYVNERSYLIVLNDLSTFEEWNEIKICFPNNMKGSRIILCTPQVEVASLCAGQESLVLELKQLSVDQTIYAFYERDRTKLSSPTSRSNEATTSTNNNPMVPTDAIRRNQSKGGDGRKEIPKSITRIKTIASALEESQLIGREREKYDIVKLISNQPNLKLSVISVWGMGGIGKTTLIKDVFQTQKLSGMFEKRACVTVMRPFILKDLLERLITQLNAESSEKKASIDLMIGTGSKTSMMGVEELTKELSRILKGKKCLIVLDDVSSNGEWDHIIQCFPKFDNTCLIVVTTREESIAKHCSVKHENIYKLKVLAYDDALELFTKKFSFNYIIFGKWRSFYISDKMRLLRVLDLEGTSGLLDHDIVHIGKLLHLRYLSLRGCEHFYHLPDSLGNLRQLQTLDVMDTNITKLPATITKLRKLQYLHCGDTTIDDDDTLESTLEDFPKPMQNKLCFLTVLSTFFCVFYCAPQISSAKPDIERNRHDVYAAFCCAFFPFAVGLINPGCVVMPGGIWKMKALQTLGIVNLARGEVVLQGIRRLTNLRKLGVAGVNMNNSEEFCFALADLWNLESLLVWSKGKPGLCGCLDGLSSPPKKLQSLKLYGNLVKLPEWIQGLHNLVKLSLRSSRISEHDAAMQVLGELPNLTIMRLLENSFQGEELCLSFPLKAFPSLTVLEMDLRGNIKSVKFEERARTEIEETTSPEIEERASPEIEERASTEIEEAASPKLELIQFRGSTDQANAGLFSGLASLPSLKEFILQNNDVYKDDFLEDVQAQLAQNPSGPVLKRI</sequence>
<keyword evidence="3" id="KW-0812">Transmembrane</keyword>
<keyword evidence="3" id="KW-0472">Membrane</keyword>
<dbReference type="PANTHER" id="PTHR23155:SF1114">
    <property type="entry name" value="OS02G0475500 PROTEIN"/>
    <property type="match status" value="1"/>
</dbReference>
<gene>
    <name evidence="6" type="ORF">EJB05_47962</name>
</gene>
<keyword evidence="7" id="KW-1185">Reference proteome</keyword>
<dbReference type="InterPro" id="IPR002182">
    <property type="entry name" value="NB-ARC"/>
</dbReference>
<reference evidence="6 7" key="1">
    <citation type="journal article" date="2019" name="Sci. Rep.">
        <title>A high-quality genome of Eragrostis curvula grass provides insights into Poaceae evolution and supports new strategies to enhance forage quality.</title>
        <authorList>
            <person name="Carballo J."/>
            <person name="Santos B.A.C.M."/>
            <person name="Zappacosta D."/>
            <person name="Garbus I."/>
            <person name="Selva J.P."/>
            <person name="Gallo C.A."/>
            <person name="Diaz A."/>
            <person name="Albertini E."/>
            <person name="Caccamo M."/>
            <person name="Echenique V."/>
        </authorList>
    </citation>
    <scope>NUCLEOTIDE SEQUENCE [LARGE SCALE GENOMIC DNA]</scope>
    <source>
        <strain evidence="7">cv. Victoria</strain>
        <tissue evidence="6">Leaf</tissue>
    </source>
</reference>
<dbReference type="GO" id="GO:0043531">
    <property type="term" value="F:ADP binding"/>
    <property type="evidence" value="ECO:0007669"/>
    <property type="project" value="InterPro"/>
</dbReference>
<evidence type="ECO:0000313" key="6">
    <source>
        <dbReference type="EMBL" id="TVU04827.1"/>
    </source>
</evidence>
<dbReference type="Proteomes" id="UP000324897">
    <property type="component" value="Unassembled WGS sequence"/>
</dbReference>
<dbReference type="InterPro" id="IPR027417">
    <property type="entry name" value="P-loop_NTPase"/>
</dbReference>
<dbReference type="GO" id="GO:0098542">
    <property type="term" value="P:defense response to other organism"/>
    <property type="evidence" value="ECO:0007669"/>
    <property type="project" value="TreeGrafter"/>
</dbReference>
<evidence type="ECO:0000256" key="3">
    <source>
        <dbReference type="SAM" id="Phobius"/>
    </source>
</evidence>
<dbReference type="Pfam" id="PF00931">
    <property type="entry name" value="NB-ARC"/>
    <property type="match status" value="2"/>
</dbReference>
<feature type="domain" description="NB-ARC" evidence="4">
    <location>
        <begin position="37"/>
        <end position="196"/>
    </location>
</feature>
<feature type="domain" description="Disease resistance R13L4/SHOC-2-like LRR" evidence="5">
    <location>
        <begin position="471"/>
        <end position="558"/>
    </location>
</feature>
<proteinExistence type="predicted"/>
<organism evidence="6 7">
    <name type="scientific">Eragrostis curvula</name>
    <name type="common">weeping love grass</name>
    <dbReference type="NCBI Taxonomy" id="38414"/>
    <lineage>
        <taxon>Eukaryota</taxon>
        <taxon>Viridiplantae</taxon>
        <taxon>Streptophyta</taxon>
        <taxon>Embryophyta</taxon>
        <taxon>Tracheophyta</taxon>
        <taxon>Spermatophyta</taxon>
        <taxon>Magnoliopsida</taxon>
        <taxon>Liliopsida</taxon>
        <taxon>Poales</taxon>
        <taxon>Poaceae</taxon>
        <taxon>PACMAD clade</taxon>
        <taxon>Chloridoideae</taxon>
        <taxon>Eragrostideae</taxon>
        <taxon>Eragrostidinae</taxon>
        <taxon>Eragrostis</taxon>
    </lineage>
</organism>
<feature type="domain" description="Disease resistance R13L4/SHOC-2-like LRR" evidence="5">
    <location>
        <begin position="631"/>
        <end position="900"/>
    </location>
</feature>
<comment type="caution">
    <text evidence="6">The sequence shown here is derived from an EMBL/GenBank/DDBJ whole genome shotgun (WGS) entry which is preliminary data.</text>
</comment>
<dbReference type="InterPro" id="IPR055414">
    <property type="entry name" value="LRR_R13L4/SHOC2-like"/>
</dbReference>
<dbReference type="PANTHER" id="PTHR23155">
    <property type="entry name" value="DISEASE RESISTANCE PROTEIN RP"/>
    <property type="match status" value="1"/>
</dbReference>
<keyword evidence="3" id="KW-1133">Transmembrane helix</keyword>
<feature type="non-terminal residue" evidence="6">
    <location>
        <position position="1"/>
    </location>
</feature>
<evidence type="ECO:0000259" key="5">
    <source>
        <dbReference type="Pfam" id="PF23598"/>
    </source>
</evidence>
<evidence type="ECO:0000256" key="1">
    <source>
        <dbReference type="ARBA" id="ARBA00022737"/>
    </source>
</evidence>
<dbReference type="OrthoDB" id="674604at2759"/>
<dbReference type="Gramene" id="TVU04827">
    <property type="protein sequence ID" value="TVU04827"/>
    <property type="gene ID" value="EJB05_47962"/>
</dbReference>
<dbReference type="SUPFAM" id="SSF52058">
    <property type="entry name" value="L domain-like"/>
    <property type="match status" value="1"/>
</dbReference>
<dbReference type="PRINTS" id="PR00364">
    <property type="entry name" value="DISEASERSIST"/>
</dbReference>
<feature type="domain" description="NB-ARC" evidence="4">
    <location>
        <begin position="277"/>
        <end position="453"/>
    </location>
</feature>
<feature type="transmembrane region" description="Helical" evidence="3">
    <location>
        <begin position="579"/>
        <end position="600"/>
    </location>
</feature>
<dbReference type="InterPro" id="IPR032675">
    <property type="entry name" value="LRR_dom_sf"/>
</dbReference>
<feature type="compositionally biased region" description="Polar residues" evidence="2">
    <location>
        <begin position="209"/>
        <end position="228"/>
    </location>
</feature>
<evidence type="ECO:0000259" key="4">
    <source>
        <dbReference type="Pfam" id="PF00931"/>
    </source>
</evidence>
<dbReference type="Gene3D" id="3.80.10.10">
    <property type="entry name" value="Ribonuclease Inhibitor"/>
    <property type="match status" value="2"/>
</dbReference>
<evidence type="ECO:0000313" key="7">
    <source>
        <dbReference type="Proteomes" id="UP000324897"/>
    </source>
</evidence>
<dbReference type="EMBL" id="RWGY01000051">
    <property type="protein sequence ID" value="TVU04827.1"/>
    <property type="molecule type" value="Genomic_DNA"/>
</dbReference>
<dbReference type="AlphaFoldDB" id="A0A5J9T0Q4"/>
<feature type="transmembrane region" description="Helical" evidence="3">
    <location>
        <begin position="612"/>
        <end position="635"/>
    </location>
</feature>
<feature type="region of interest" description="Disordered" evidence="2">
    <location>
        <begin position="209"/>
        <end position="247"/>
    </location>
</feature>